<gene>
    <name evidence="2" type="ORF">K7432_013807</name>
</gene>
<organism evidence="2 3">
    <name type="scientific">Basidiobolus ranarum</name>
    <dbReference type="NCBI Taxonomy" id="34480"/>
    <lineage>
        <taxon>Eukaryota</taxon>
        <taxon>Fungi</taxon>
        <taxon>Fungi incertae sedis</taxon>
        <taxon>Zoopagomycota</taxon>
        <taxon>Entomophthoromycotina</taxon>
        <taxon>Basidiobolomycetes</taxon>
        <taxon>Basidiobolales</taxon>
        <taxon>Basidiobolaceae</taxon>
        <taxon>Basidiobolus</taxon>
    </lineage>
</organism>
<name>A0ABR2WIM6_9FUNG</name>
<accession>A0ABR2WIM6</accession>
<evidence type="ECO:0000256" key="1">
    <source>
        <dbReference type="SAM" id="SignalP"/>
    </source>
</evidence>
<evidence type="ECO:0000313" key="3">
    <source>
        <dbReference type="Proteomes" id="UP001479436"/>
    </source>
</evidence>
<feature type="chain" id="PRO_5047089868" evidence="1">
    <location>
        <begin position="18"/>
        <end position="70"/>
    </location>
</feature>
<comment type="caution">
    <text evidence="2">The sequence shown here is derived from an EMBL/GenBank/DDBJ whole genome shotgun (WGS) entry which is preliminary data.</text>
</comment>
<reference evidence="2 3" key="1">
    <citation type="submission" date="2023-04" db="EMBL/GenBank/DDBJ databases">
        <title>Genome of Basidiobolus ranarum AG-B5.</title>
        <authorList>
            <person name="Stajich J.E."/>
            <person name="Carter-House D."/>
            <person name="Gryganskyi A."/>
        </authorList>
    </citation>
    <scope>NUCLEOTIDE SEQUENCE [LARGE SCALE GENOMIC DNA]</scope>
    <source>
        <strain evidence="2 3">AG-B5</strain>
    </source>
</reference>
<dbReference type="Proteomes" id="UP001479436">
    <property type="component" value="Unassembled WGS sequence"/>
</dbReference>
<sequence>MLLIAIASLLVRTTSNAFPANNLIDPNYGPIPSESSTYSTYDGVTAPFPENATEPILPTSHGMTFFFKIS</sequence>
<feature type="signal peptide" evidence="1">
    <location>
        <begin position="1"/>
        <end position="17"/>
    </location>
</feature>
<keyword evidence="3" id="KW-1185">Reference proteome</keyword>
<dbReference type="EMBL" id="JASJQH010001429">
    <property type="protein sequence ID" value="KAK9761353.1"/>
    <property type="molecule type" value="Genomic_DNA"/>
</dbReference>
<keyword evidence="1" id="KW-0732">Signal</keyword>
<protein>
    <submittedName>
        <fullName evidence="2">Uncharacterized protein</fullName>
    </submittedName>
</protein>
<evidence type="ECO:0000313" key="2">
    <source>
        <dbReference type="EMBL" id="KAK9761353.1"/>
    </source>
</evidence>
<proteinExistence type="predicted"/>